<dbReference type="Proteomes" id="UP001595748">
    <property type="component" value="Unassembled WGS sequence"/>
</dbReference>
<gene>
    <name evidence="3" type="ORF">ACFOPQ_14430</name>
</gene>
<evidence type="ECO:0000313" key="4">
    <source>
        <dbReference type="Proteomes" id="UP001595748"/>
    </source>
</evidence>
<dbReference type="Gene3D" id="1.10.260.40">
    <property type="entry name" value="lambda repressor-like DNA-binding domains"/>
    <property type="match status" value="1"/>
</dbReference>
<comment type="caution">
    <text evidence="3">The sequence shown here is derived from an EMBL/GenBank/DDBJ whole genome shotgun (WGS) entry which is preliminary data.</text>
</comment>
<organism evidence="3 4">
    <name type="scientific">Deinococcus antarcticus</name>
    <dbReference type="NCBI Taxonomy" id="1298767"/>
    <lineage>
        <taxon>Bacteria</taxon>
        <taxon>Thermotogati</taxon>
        <taxon>Deinococcota</taxon>
        <taxon>Deinococci</taxon>
        <taxon>Deinococcales</taxon>
        <taxon>Deinococcaceae</taxon>
        <taxon>Deinococcus</taxon>
    </lineage>
</organism>
<feature type="region of interest" description="Disordered" evidence="1">
    <location>
        <begin position="66"/>
        <end position="96"/>
    </location>
</feature>
<keyword evidence="4" id="KW-1185">Reference proteome</keyword>
<sequence length="129" mass="13882">MTDTATNTERAKARAARLAAVMNTDGTVTPGQPQHLHETNDLEADFLTALTADTIGEGLQAIRQEAGMTGTEVSTRRGLSKGRLSQLESSRANPQLSSIREQADALDYDVTIVFTPRQKGKKAVKVNVT</sequence>
<name>A0ABV8ACM3_9DEIO</name>
<reference evidence="4" key="1">
    <citation type="journal article" date="2019" name="Int. J. Syst. Evol. Microbiol.">
        <title>The Global Catalogue of Microorganisms (GCM) 10K type strain sequencing project: providing services to taxonomists for standard genome sequencing and annotation.</title>
        <authorList>
            <consortium name="The Broad Institute Genomics Platform"/>
            <consortium name="The Broad Institute Genome Sequencing Center for Infectious Disease"/>
            <person name="Wu L."/>
            <person name="Ma J."/>
        </authorList>
    </citation>
    <scope>NUCLEOTIDE SEQUENCE [LARGE SCALE GENOMIC DNA]</scope>
    <source>
        <strain evidence="4">CCTCC AB 2013263</strain>
    </source>
</reference>
<evidence type="ECO:0000256" key="1">
    <source>
        <dbReference type="SAM" id="MobiDB-lite"/>
    </source>
</evidence>
<dbReference type="EMBL" id="JBHRZF010000168">
    <property type="protein sequence ID" value="MFC3861962.1"/>
    <property type="molecule type" value="Genomic_DNA"/>
</dbReference>
<evidence type="ECO:0000259" key="2">
    <source>
        <dbReference type="PROSITE" id="PS50943"/>
    </source>
</evidence>
<feature type="domain" description="HTH cro/C1-type" evidence="2">
    <location>
        <begin position="59"/>
        <end position="113"/>
    </location>
</feature>
<dbReference type="SMART" id="SM00530">
    <property type="entry name" value="HTH_XRE"/>
    <property type="match status" value="1"/>
</dbReference>
<dbReference type="Pfam" id="PF01381">
    <property type="entry name" value="HTH_3"/>
    <property type="match status" value="1"/>
</dbReference>
<accession>A0ABV8ACM3</accession>
<dbReference type="CDD" id="cd00093">
    <property type="entry name" value="HTH_XRE"/>
    <property type="match status" value="1"/>
</dbReference>
<dbReference type="SUPFAM" id="SSF47413">
    <property type="entry name" value="lambda repressor-like DNA-binding domains"/>
    <property type="match status" value="1"/>
</dbReference>
<dbReference type="PROSITE" id="PS50943">
    <property type="entry name" value="HTH_CROC1"/>
    <property type="match status" value="1"/>
</dbReference>
<evidence type="ECO:0000313" key="3">
    <source>
        <dbReference type="EMBL" id="MFC3861962.1"/>
    </source>
</evidence>
<feature type="compositionally biased region" description="Polar residues" evidence="1">
    <location>
        <begin position="86"/>
        <end position="96"/>
    </location>
</feature>
<dbReference type="RefSeq" id="WP_380079375.1">
    <property type="nucleotide sequence ID" value="NZ_JBHRZF010000168.1"/>
</dbReference>
<dbReference type="InterPro" id="IPR010982">
    <property type="entry name" value="Lambda_DNA-bd_dom_sf"/>
</dbReference>
<dbReference type="InterPro" id="IPR001387">
    <property type="entry name" value="Cro/C1-type_HTH"/>
</dbReference>
<protein>
    <submittedName>
        <fullName evidence="3">Helix-turn-helix domain-containing protein</fullName>
    </submittedName>
</protein>
<proteinExistence type="predicted"/>